<gene>
    <name evidence="2" type="ORF">CEXT_304571</name>
</gene>
<keyword evidence="1" id="KW-0472">Membrane</keyword>
<keyword evidence="1" id="KW-1133">Transmembrane helix</keyword>
<proteinExistence type="predicted"/>
<protein>
    <submittedName>
        <fullName evidence="2">Uncharacterized protein</fullName>
    </submittedName>
</protein>
<organism evidence="2 3">
    <name type="scientific">Caerostris extrusa</name>
    <name type="common">Bark spider</name>
    <name type="synonym">Caerostris bankana</name>
    <dbReference type="NCBI Taxonomy" id="172846"/>
    <lineage>
        <taxon>Eukaryota</taxon>
        <taxon>Metazoa</taxon>
        <taxon>Ecdysozoa</taxon>
        <taxon>Arthropoda</taxon>
        <taxon>Chelicerata</taxon>
        <taxon>Arachnida</taxon>
        <taxon>Araneae</taxon>
        <taxon>Araneomorphae</taxon>
        <taxon>Entelegynae</taxon>
        <taxon>Araneoidea</taxon>
        <taxon>Araneidae</taxon>
        <taxon>Caerostris</taxon>
    </lineage>
</organism>
<keyword evidence="1" id="KW-0812">Transmembrane</keyword>
<comment type="caution">
    <text evidence="2">The sequence shown here is derived from an EMBL/GenBank/DDBJ whole genome shotgun (WGS) entry which is preliminary data.</text>
</comment>
<dbReference type="EMBL" id="BPLR01019087">
    <property type="protein sequence ID" value="GIZ04449.1"/>
    <property type="molecule type" value="Genomic_DNA"/>
</dbReference>
<feature type="transmembrane region" description="Helical" evidence="1">
    <location>
        <begin position="54"/>
        <end position="76"/>
    </location>
</feature>
<evidence type="ECO:0000256" key="1">
    <source>
        <dbReference type="SAM" id="Phobius"/>
    </source>
</evidence>
<keyword evidence="3" id="KW-1185">Reference proteome</keyword>
<reference evidence="2 3" key="1">
    <citation type="submission" date="2021-06" db="EMBL/GenBank/DDBJ databases">
        <title>Caerostris extrusa draft genome.</title>
        <authorList>
            <person name="Kono N."/>
            <person name="Arakawa K."/>
        </authorList>
    </citation>
    <scope>NUCLEOTIDE SEQUENCE [LARGE SCALE GENOMIC DNA]</scope>
</reference>
<accession>A0AAV4YDZ8</accession>
<sequence length="90" mass="10320">MLEIKMSALHLMNASFHRLMTPRSLRSREKQSAVPKTKTGLHTFSFSSLLHLQIVNIKAFVGMPSLIKIAIVLEFLGYSNILRKRMDYSE</sequence>
<name>A0AAV4YDZ8_CAEEX</name>
<dbReference type="Proteomes" id="UP001054945">
    <property type="component" value="Unassembled WGS sequence"/>
</dbReference>
<evidence type="ECO:0000313" key="3">
    <source>
        <dbReference type="Proteomes" id="UP001054945"/>
    </source>
</evidence>
<dbReference type="AlphaFoldDB" id="A0AAV4YDZ8"/>
<evidence type="ECO:0000313" key="2">
    <source>
        <dbReference type="EMBL" id="GIZ04449.1"/>
    </source>
</evidence>